<dbReference type="AlphaFoldDB" id="A0AAW1MQU5"/>
<dbReference type="EMBL" id="JBDFQZ010000002">
    <property type="protein sequence ID" value="KAK9748421.1"/>
    <property type="molecule type" value="Genomic_DNA"/>
</dbReference>
<dbReference type="Proteomes" id="UP001443914">
    <property type="component" value="Unassembled WGS sequence"/>
</dbReference>
<gene>
    <name evidence="2" type="ORF">RND81_02G056100</name>
</gene>
<proteinExistence type="predicted"/>
<organism evidence="2 3">
    <name type="scientific">Saponaria officinalis</name>
    <name type="common">Common soapwort</name>
    <name type="synonym">Lychnis saponaria</name>
    <dbReference type="NCBI Taxonomy" id="3572"/>
    <lineage>
        <taxon>Eukaryota</taxon>
        <taxon>Viridiplantae</taxon>
        <taxon>Streptophyta</taxon>
        <taxon>Embryophyta</taxon>
        <taxon>Tracheophyta</taxon>
        <taxon>Spermatophyta</taxon>
        <taxon>Magnoliopsida</taxon>
        <taxon>eudicotyledons</taxon>
        <taxon>Gunneridae</taxon>
        <taxon>Pentapetalae</taxon>
        <taxon>Caryophyllales</taxon>
        <taxon>Caryophyllaceae</taxon>
        <taxon>Caryophylleae</taxon>
        <taxon>Saponaria</taxon>
    </lineage>
</organism>
<feature type="transmembrane region" description="Helical" evidence="1">
    <location>
        <begin position="170"/>
        <end position="193"/>
    </location>
</feature>
<comment type="caution">
    <text evidence="2">The sequence shown here is derived from an EMBL/GenBank/DDBJ whole genome shotgun (WGS) entry which is preliminary data.</text>
</comment>
<protein>
    <submittedName>
        <fullName evidence="2">Uncharacterized protein</fullName>
    </submittedName>
</protein>
<keyword evidence="1" id="KW-0812">Transmembrane</keyword>
<keyword evidence="1" id="KW-1133">Transmembrane helix</keyword>
<feature type="transmembrane region" description="Helical" evidence="1">
    <location>
        <begin position="205"/>
        <end position="225"/>
    </location>
</feature>
<keyword evidence="1" id="KW-0472">Membrane</keyword>
<accession>A0AAW1MQU5</accession>
<sequence length="226" mass="26451">MFNDDCNFVKPCEHVNDVLMSPLDDMIVLDDFFSLKHDVSDLSTHLCDLGNMLNEVENDESMQFENNEEVLTLELKQIYENDKLEPNEEFLKKNEIFNDSWDEIDEVFDDRLEVKWDDDNDDLLNESGEGKIDLLSSFEMSNPLPSQFEQHDKLKGEFEMLDVYVFPQKLLISILTSLVYYYSCLLLVIAYVNFCEDWSTCFDKLMRSLVGSLYVLTCCCSRLLLM</sequence>
<evidence type="ECO:0000313" key="3">
    <source>
        <dbReference type="Proteomes" id="UP001443914"/>
    </source>
</evidence>
<name>A0AAW1MQU5_SAPOF</name>
<evidence type="ECO:0000313" key="2">
    <source>
        <dbReference type="EMBL" id="KAK9748421.1"/>
    </source>
</evidence>
<reference evidence="2" key="1">
    <citation type="submission" date="2024-03" db="EMBL/GenBank/DDBJ databases">
        <title>WGS assembly of Saponaria officinalis var. Norfolk2.</title>
        <authorList>
            <person name="Jenkins J."/>
            <person name="Shu S."/>
            <person name="Grimwood J."/>
            <person name="Barry K."/>
            <person name="Goodstein D."/>
            <person name="Schmutz J."/>
            <person name="Leebens-Mack J."/>
            <person name="Osbourn A."/>
        </authorList>
    </citation>
    <scope>NUCLEOTIDE SEQUENCE [LARGE SCALE GENOMIC DNA]</scope>
    <source>
        <strain evidence="2">JIC</strain>
    </source>
</reference>
<evidence type="ECO:0000256" key="1">
    <source>
        <dbReference type="SAM" id="Phobius"/>
    </source>
</evidence>
<keyword evidence="3" id="KW-1185">Reference proteome</keyword>